<sequence>MSLRSMPDSVVLKYEILKEKYQLLYKQYQDVKLALECKIESEKNLKSKLQNIQQEKESLSYLNKSFLKRIEIMQTSLLNNKNALPISTDSYDSVYASELQLKILQTFLEIEDKSTNSMERPIKQLKKPTRKSKLSDSKIIKMDGDSTLLLFQLVFDVEQFASIHIKYSRNDFVKKNIDTFMSGIASLQTGVNVTKNNIKNTFKVDKLNFETIKIAYQRISHYYNSVEESQNVKLSTYSRLKSSFILTLRSTFISLLNEFMGRLQTRDNTIYEFSESIVESLIDRLTAIIILLYFVKFKKPQNIFNHFAIVKISSKSETIKNCLVALNEDLTVYSKLCKIVNLKNENIKLNLKEFNQDESLINIANLRLSLRDIYCKMQDYQNMIHLKSKKLEIFAAKIEILKMENEMFDLNEHERDTILHFNQKLLNKIQSMAKKIQKSDSNALEYQMEASSITAKCIKLDDTISSLSVKLIAYAEKIKFLQEKLVLLSKNWEEKYKLLSKRVKLPSN</sequence>
<organism evidence="2 3">
    <name type="scientific">Intoshia linei</name>
    <dbReference type="NCBI Taxonomy" id="1819745"/>
    <lineage>
        <taxon>Eukaryota</taxon>
        <taxon>Metazoa</taxon>
        <taxon>Spiralia</taxon>
        <taxon>Lophotrochozoa</taxon>
        <taxon>Mesozoa</taxon>
        <taxon>Orthonectida</taxon>
        <taxon>Rhopaluridae</taxon>
        <taxon>Intoshia</taxon>
    </lineage>
</organism>
<protein>
    <submittedName>
        <fullName evidence="2">Uncharacterized protein</fullName>
    </submittedName>
</protein>
<feature type="coiled-coil region" evidence="1">
    <location>
        <begin position="35"/>
        <end position="62"/>
    </location>
</feature>
<keyword evidence="3" id="KW-1185">Reference proteome</keyword>
<dbReference type="AlphaFoldDB" id="A0A177BCJ6"/>
<keyword evidence="1" id="KW-0175">Coiled coil</keyword>
<reference evidence="2 3" key="1">
    <citation type="submission" date="2016-04" db="EMBL/GenBank/DDBJ databases">
        <title>The genome of Intoshia linei affirms orthonectids as highly simplified spiralians.</title>
        <authorList>
            <person name="Mikhailov K.V."/>
            <person name="Slusarev G.S."/>
            <person name="Nikitin M.A."/>
            <person name="Logacheva M.D."/>
            <person name="Penin A."/>
            <person name="Aleoshin V."/>
            <person name="Panchin Y.V."/>
        </authorList>
    </citation>
    <scope>NUCLEOTIDE SEQUENCE [LARGE SCALE GENOMIC DNA]</scope>
    <source>
        <strain evidence="2">Intl2013</strain>
        <tissue evidence="2">Whole animal</tissue>
    </source>
</reference>
<accession>A0A177BCJ6</accession>
<name>A0A177BCJ6_9BILA</name>
<evidence type="ECO:0000256" key="1">
    <source>
        <dbReference type="SAM" id="Coils"/>
    </source>
</evidence>
<dbReference type="EMBL" id="LWCA01000054">
    <property type="protein sequence ID" value="OAF71403.1"/>
    <property type="molecule type" value="Genomic_DNA"/>
</dbReference>
<proteinExistence type="predicted"/>
<gene>
    <name evidence="2" type="ORF">A3Q56_00831</name>
</gene>
<comment type="caution">
    <text evidence="2">The sequence shown here is derived from an EMBL/GenBank/DDBJ whole genome shotgun (WGS) entry which is preliminary data.</text>
</comment>
<dbReference type="Proteomes" id="UP000078046">
    <property type="component" value="Unassembled WGS sequence"/>
</dbReference>
<evidence type="ECO:0000313" key="2">
    <source>
        <dbReference type="EMBL" id="OAF71403.1"/>
    </source>
</evidence>
<evidence type="ECO:0000313" key="3">
    <source>
        <dbReference type="Proteomes" id="UP000078046"/>
    </source>
</evidence>